<dbReference type="EC" id="3.5.1.4" evidence="3"/>
<feature type="active site" description="Charge relay system" evidence="5">
    <location>
        <position position="132"/>
    </location>
</feature>
<feature type="active site" description="Acyl-ester intermediate" evidence="5">
    <location>
        <position position="231"/>
    </location>
</feature>
<dbReference type="PANTHER" id="PTHR46072:SF6">
    <property type="entry name" value="AMIDASE, PUTATIVE (AFU_ORTHOLOGUE AFUA_1G14530)-RELATED"/>
    <property type="match status" value="1"/>
</dbReference>
<evidence type="ECO:0000256" key="4">
    <source>
        <dbReference type="ARBA" id="ARBA00022801"/>
    </source>
</evidence>
<dbReference type="InterPro" id="IPR023631">
    <property type="entry name" value="Amidase_dom"/>
</dbReference>
<gene>
    <name evidence="8" type="ORF">BT63DRAFT_367719</name>
</gene>
<dbReference type="InterPro" id="IPR036928">
    <property type="entry name" value="AS_sf"/>
</dbReference>
<evidence type="ECO:0000256" key="2">
    <source>
        <dbReference type="ARBA" id="ARBA00009199"/>
    </source>
</evidence>
<feature type="binding site" evidence="6">
    <location>
        <position position="207"/>
    </location>
    <ligand>
        <name>substrate</name>
    </ligand>
</feature>
<evidence type="ECO:0000256" key="6">
    <source>
        <dbReference type="PIRSR" id="PIRSR001221-2"/>
    </source>
</evidence>
<comment type="catalytic activity">
    <reaction evidence="1">
        <text>a monocarboxylic acid amide + H2O = a monocarboxylate + NH4(+)</text>
        <dbReference type="Rhea" id="RHEA:12020"/>
        <dbReference type="ChEBI" id="CHEBI:15377"/>
        <dbReference type="ChEBI" id="CHEBI:28938"/>
        <dbReference type="ChEBI" id="CHEBI:35757"/>
        <dbReference type="ChEBI" id="CHEBI:83628"/>
        <dbReference type="EC" id="3.5.1.4"/>
    </reaction>
</comment>
<feature type="binding site" evidence="6">
    <location>
        <begin position="228"/>
        <end position="231"/>
    </location>
    <ligand>
        <name>substrate</name>
    </ligand>
</feature>
<evidence type="ECO:0000256" key="5">
    <source>
        <dbReference type="PIRSR" id="PIRSR001221-1"/>
    </source>
</evidence>
<evidence type="ECO:0000313" key="9">
    <source>
        <dbReference type="Proteomes" id="UP000799302"/>
    </source>
</evidence>
<feature type="domain" description="Amidase" evidence="7">
    <location>
        <begin position="77"/>
        <end position="534"/>
    </location>
</feature>
<organism evidence="8 9">
    <name type="scientific">Microthyrium microscopicum</name>
    <dbReference type="NCBI Taxonomy" id="703497"/>
    <lineage>
        <taxon>Eukaryota</taxon>
        <taxon>Fungi</taxon>
        <taxon>Dikarya</taxon>
        <taxon>Ascomycota</taxon>
        <taxon>Pezizomycotina</taxon>
        <taxon>Dothideomycetes</taxon>
        <taxon>Dothideomycetes incertae sedis</taxon>
        <taxon>Microthyriales</taxon>
        <taxon>Microthyriaceae</taxon>
        <taxon>Microthyrium</taxon>
    </lineage>
</organism>
<feature type="active site" description="Charge relay system" evidence="5">
    <location>
        <position position="207"/>
    </location>
</feature>
<name>A0A6A6URH2_9PEZI</name>
<dbReference type="Gene3D" id="3.90.1300.10">
    <property type="entry name" value="Amidase signature (AS) domain"/>
    <property type="match status" value="1"/>
</dbReference>
<dbReference type="EMBL" id="MU004231">
    <property type="protein sequence ID" value="KAF2673668.1"/>
    <property type="molecule type" value="Genomic_DNA"/>
</dbReference>
<dbReference type="Pfam" id="PF01425">
    <property type="entry name" value="Amidase"/>
    <property type="match status" value="1"/>
</dbReference>
<dbReference type="InterPro" id="IPR020556">
    <property type="entry name" value="Amidase_CS"/>
</dbReference>
<dbReference type="PIRSF" id="PIRSF001221">
    <property type="entry name" value="Amidase_fungi"/>
    <property type="match status" value="1"/>
</dbReference>
<comment type="similarity">
    <text evidence="2">Belongs to the amidase family.</text>
</comment>
<dbReference type="PROSITE" id="PS00571">
    <property type="entry name" value="AMIDASES"/>
    <property type="match status" value="1"/>
</dbReference>
<dbReference type="OrthoDB" id="6428749at2759"/>
<evidence type="ECO:0000259" key="7">
    <source>
        <dbReference type="Pfam" id="PF01425"/>
    </source>
</evidence>
<proteinExistence type="inferred from homology"/>
<sequence length="557" mass="60112">MASTWQAIAKRKKQEQWSRIPAEYRLQSDFKKDPVNVLDVPRTCGLLSAIELDITESYDATSLADAIRARKLSAVQVTTAFCKRAAIAHQLTNCLTQIFFDRALARANELDAYLTKHKKPLGPFHGIPISLKDGFKIAGLDATIGYVGLAFKPASINSPLVNLLLAAGAVLYCKTNIPQTLSALDSHNNLFGRVLNPSNLALTAGGSSGGEGALIAMRGSVLGVGTDVGGSIRIPAFCNGVYGIKPSAGRVPFAGQETGKALGSDKVALQASAGPLAGSLRDCELLLRVVADMQAWKYDVDVVFGDWRSQGECPPKKEMVVGVVRRDGVIDPLPPVHKILDDTVRALKAEGIKVVEMDISSLFSQCQSLANALMGVEGGNSGFDIMESTGEPLSPWLQSRMKRKAPLTLEQTRDLHGKKAKLCEQFLEIWTQANGTAIDAIICPVAPHPVPPIDAWNGVSYTSTFVLLDYPAGYLPVRKLQHSDLEGSLPQSKPIGSWDQRNREIWTGTDHSTFLGSSLGVQVVVPRLQERRLCQAMAVIEDSIRRQGIGEQSGPKL</sequence>
<accession>A0A6A6URH2</accession>
<keyword evidence="9" id="KW-1185">Reference proteome</keyword>
<dbReference type="SUPFAM" id="SSF75304">
    <property type="entry name" value="Amidase signature (AS) enzymes"/>
    <property type="match status" value="1"/>
</dbReference>
<feature type="binding site" evidence="6">
    <location>
        <position position="181"/>
    </location>
    <ligand>
        <name>substrate</name>
    </ligand>
</feature>
<keyword evidence="4" id="KW-0378">Hydrolase</keyword>
<dbReference type="GO" id="GO:0004040">
    <property type="term" value="F:amidase activity"/>
    <property type="evidence" value="ECO:0007669"/>
    <property type="project" value="UniProtKB-EC"/>
</dbReference>
<reference evidence="8" key="1">
    <citation type="journal article" date="2020" name="Stud. Mycol.">
        <title>101 Dothideomycetes genomes: a test case for predicting lifestyles and emergence of pathogens.</title>
        <authorList>
            <person name="Haridas S."/>
            <person name="Albert R."/>
            <person name="Binder M."/>
            <person name="Bloem J."/>
            <person name="Labutti K."/>
            <person name="Salamov A."/>
            <person name="Andreopoulos B."/>
            <person name="Baker S."/>
            <person name="Barry K."/>
            <person name="Bills G."/>
            <person name="Bluhm B."/>
            <person name="Cannon C."/>
            <person name="Castanera R."/>
            <person name="Culley D."/>
            <person name="Daum C."/>
            <person name="Ezra D."/>
            <person name="Gonzalez J."/>
            <person name="Henrissat B."/>
            <person name="Kuo A."/>
            <person name="Liang C."/>
            <person name="Lipzen A."/>
            <person name="Lutzoni F."/>
            <person name="Magnuson J."/>
            <person name="Mondo S."/>
            <person name="Nolan M."/>
            <person name="Ohm R."/>
            <person name="Pangilinan J."/>
            <person name="Park H.-J."/>
            <person name="Ramirez L."/>
            <person name="Alfaro M."/>
            <person name="Sun H."/>
            <person name="Tritt A."/>
            <person name="Yoshinaga Y."/>
            <person name="Zwiers L.-H."/>
            <person name="Turgeon B."/>
            <person name="Goodwin S."/>
            <person name="Spatafora J."/>
            <person name="Crous P."/>
            <person name="Grigoriev I."/>
        </authorList>
    </citation>
    <scope>NUCLEOTIDE SEQUENCE</scope>
    <source>
        <strain evidence="8">CBS 115976</strain>
    </source>
</reference>
<dbReference type="PANTHER" id="PTHR46072">
    <property type="entry name" value="AMIDASE-RELATED-RELATED"/>
    <property type="match status" value="1"/>
</dbReference>
<protein>
    <recommendedName>
        <fullName evidence="3">amidase</fullName>
        <ecNumber evidence="3">3.5.1.4</ecNumber>
    </recommendedName>
</protein>
<evidence type="ECO:0000256" key="3">
    <source>
        <dbReference type="ARBA" id="ARBA00012922"/>
    </source>
</evidence>
<evidence type="ECO:0000313" key="8">
    <source>
        <dbReference type="EMBL" id="KAF2673668.1"/>
    </source>
</evidence>
<dbReference type="AlphaFoldDB" id="A0A6A6URH2"/>
<evidence type="ECO:0000256" key="1">
    <source>
        <dbReference type="ARBA" id="ARBA00001311"/>
    </source>
</evidence>
<dbReference type="Proteomes" id="UP000799302">
    <property type="component" value="Unassembled WGS sequence"/>
</dbReference>